<evidence type="ECO:0000313" key="6">
    <source>
        <dbReference type="Proteomes" id="UP000076744"/>
    </source>
</evidence>
<comment type="caution">
    <text evidence="5">The sequence shown here is derived from an EMBL/GenBank/DDBJ whole genome shotgun (WGS) entry which is preliminary data.</text>
</comment>
<keyword evidence="3" id="KW-0560">Oxidoreductase</keyword>
<dbReference type="RefSeq" id="XP_018700263.1">
    <property type="nucleotide sequence ID" value="XM_018852534.1"/>
</dbReference>
<organism evidence="5 6">
    <name type="scientific">Cordyceps fumosorosea (strain ARSEF 2679)</name>
    <name type="common">Isaria fumosorosea</name>
    <dbReference type="NCBI Taxonomy" id="1081104"/>
    <lineage>
        <taxon>Eukaryota</taxon>
        <taxon>Fungi</taxon>
        <taxon>Dikarya</taxon>
        <taxon>Ascomycota</taxon>
        <taxon>Pezizomycotina</taxon>
        <taxon>Sordariomycetes</taxon>
        <taxon>Hypocreomycetidae</taxon>
        <taxon>Hypocreales</taxon>
        <taxon>Cordycipitaceae</taxon>
        <taxon>Cordyceps</taxon>
    </lineage>
</organism>
<dbReference type="EMBL" id="AZHB01000038">
    <property type="protein sequence ID" value="OAA53199.1"/>
    <property type="molecule type" value="Genomic_DNA"/>
</dbReference>
<proteinExistence type="predicted"/>
<dbReference type="InterPro" id="IPR002938">
    <property type="entry name" value="FAD-bd"/>
</dbReference>
<dbReference type="Pfam" id="PF01494">
    <property type="entry name" value="FAD_binding_3"/>
    <property type="match status" value="1"/>
</dbReference>
<accession>A0A162MJY8</accession>
<dbReference type="SUPFAM" id="SSF51905">
    <property type="entry name" value="FAD/NAD(P)-binding domain"/>
    <property type="match status" value="1"/>
</dbReference>
<dbReference type="InterPro" id="IPR036188">
    <property type="entry name" value="FAD/NAD-bd_sf"/>
</dbReference>
<dbReference type="STRING" id="1081104.A0A162MJY8"/>
<dbReference type="Proteomes" id="UP000076744">
    <property type="component" value="Unassembled WGS sequence"/>
</dbReference>
<dbReference type="Gene3D" id="3.50.50.60">
    <property type="entry name" value="FAD/NAD(P)-binding domain"/>
    <property type="match status" value="2"/>
</dbReference>
<dbReference type="InterPro" id="IPR050641">
    <property type="entry name" value="RIFMO-like"/>
</dbReference>
<evidence type="ECO:0000256" key="1">
    <source>
        <dbReference type="ARBA" id="ARBA00022630"/>
    </source>
</evidence>
<evidence type="ECO:0000256" key="3">
    <source>
        <dbReference type="ARBA" id="ARBA00023002"/>
    </source>
</evidence>
<sequence>MVTRCQVIIVGAGPAGLCLALALAKFNVQTVILEKETEVTLDPRGVYLTGDAVRILYDLGIGDELEYVGHAAESVQIHRSSFNAPSFLTLKAGATNALQQAVPEGLLQMQPRLEKALRSRIEASSCCKLLTGSTVMERVSEEPPRIQFQDSSGATHEVEGQWLVGADGKAGVVRKKFLEPNGIKQEAGRHFYDGTSIAANLQISLPTPESHPEFALWSLGYTPEQVYDLFWPKGWHFCCPPGLPTAGGRFGPHSERLWRHEFRCDAEMSDGETETTFWQHILPMVTIQEDRDRGTQFGKAVQYPRDCISILRCRPYHCTHRVVNRWFDKRTILIGDAAHVFPPFAGQGIASGFRDAHQLAWRLSVLVGRFSPDKPAPSWAEALLESWARERRHSVDMTAYLSISLGQMSSAPPNLVARLGYRTKARMDRSARLSNAIDPLVRVERLGMTDVRGGFFASKYRGGMRLAQIYVTQASTCEVLLSDCILRGSTAMTLLVIGDGRGCGTKISQAKRAVEQASLPPSVLGTASIVVYSPRQDESGEQVKGASTEPFELYTPRQFDVMAPEYRRCGGYDTKAYVKRVGEKSSFVIVRADFFVYASAKNEKELAKCLALLASQVGKDATK</sequence>
<evidence type="ECO:0000256" key="2">
    <source>
        <dbReference type="ARBA" id="ARBA00022827"/>
    </source>
</evidence>
<dbReference type="GO" id="GO:0071949">
    <property type="term" value="F:FAD binding"/>
    <property type="evidence" value="ECO:0007669"/>
    <property type="project" value="InterPro"/>
</dbReference>
<evidence type="ECO:0000313" key="5">
    <source>
        <dbReference type="EMBL" id="OAA53199.1"/>
    </source>
</evidence>
<gene>
    <name evidence="5" type="ORF">ISF_08931</name>
</gene>
<keyword evidence="5" id="KW-0503">Monooxygenase</keyword>
<dbReference type="PANTHER" id="PTHR43004">
    <property type="entry name" value="TRK SYSTEM POTASSIUM UPTAKE PROTEIN"/>
    <property type="match status" value="1"/>
</dbReference>
<feature type="domain" description="FAD-binding" evidence="4">
    <location>
        <begin position="4"/>
        <end position="365"/>
    </location>
</feature>
<name>A0A162MJY8_CORFA</name>
<dbReference type="GO" id="GO:0016709">
    <property type="term" value="F:oxidoreductase activity, acting on paired donors, with incorporation or reduction of molecular oxygen, NAD(P)H as one donor, and incorporation of one atom of oxygen"/>
    <property type="evidence" value="ECO:0007669"/>
    <property type="project" value="UniProtKB-ARBA"/>
</dbReference>
<keyword evidence="6" id="KW-1185">Reference proteome</keyword>
<evidence type="ECO:0000259" key="4">
    <source>
        <dbReference type="Pfam" id="PF01494"/>
    </source>
</evidence>
<dbReference type="OrthoDB" id="2096480at2759"/>
<dbReference type="PRINTS" id="PR00420">
    <property type="entry name" value="RNGMNOXGNASE"/>
</dbReference>
<dbReference type="AlphaFoldDB" id="A0A162MJY8"/>
<protein>
    <submittedName>
        <fullName evidence="5">Monooxygenase, FAD-binding protein</fullName>
    </submittedName>
</protein>
<dbReference type="GeneID" id="30025223"/>
<reference evidence="5 6" key="1">
    <citation type="journal article" date="2016" name="Genome Biol. Evol.">
        <title>Divergent and convergent evolution of fungal pathogenicity.</title>
        <authorList>
            <person name="Shang Y."/>
            <person name="Xiao G."/>
            <person name="Zheng P."/>
            <person name="Cen K."/>
            <person name="Zhan S."/>
            <person name="Wang C."/>
        </authorList>
    </citation>
    <scope>NUCLEOTIDE SEQUENCE [LARGE SCALE GENOMIC DNA]</scope>
    <source>
        <strain evidence="5 6">ARSEF 2679</strain>
    </source>
</reference>
<keyword evidence="1" id="KW-0285">Flavoprotein</keyword>
<dbReference type="PANTHER" id="PTHR43004:SF17">
    <property type="entry name" value="PUTATIVE-RELATED"/>
    <property type="match status" value="1"/>
</dbReference>
<keyword evidence="2" id="KW-0274">FAD</keyword>